<sequence length="198" mass="23110">MPRKRWFSRMDISLERSTSVPLSQHCQIGQNRLRAQVKLMIGEQSRTCWLLYWLKEYEQQWKYPQTEECPLYFWYCQLMIKSPLATILLNMKIESISDKPLNNSITVTPKMMLFYRQKILRMALALPYLQHKKGHRNYSTGECLGAAPLGSVSIREDTSHLQCSSLLNSFLVLLRSSNRAHKTKVVSNDQSNSNYSTK</sequence>
<evidence type="ECO:0000313" key="2">
    <source>
        <dbReference type="Proteomes" id="UP001141806"/>
    </source>
</evidence>
<name>A0A9Q0QTQ3_9MAGN</name>
<gene>
    <name evidence="1" type="ORF">NE237_004647</name>
</gene>
<reference evidence="1" key="1">
    <citation type="journal article" date="2023" name="Plant J.">
        <title>The genome of the king protea, Protea cynaroides.</title>
        <authorList>
            <person name="Chang J."/>
            <person name="Duong T.A."/>
            <person name="Schoeman C."/>
            <person name="Ma X."/>
            <person name="Roodt D."/>
            <person name="Barker N."/>
            <person name="Li Z."/>
            <person name="Van de Peer Y."/>
            <person name="Mizrachi E."/>
        </authorList>
    </citation>
    <scope>NUCLEOTIDE SEQUENCE</scope>
    <source>
        <tissue evidence="1">Young leaves</tissue>
    </source>
</reference>
<comment type="caution">
    <text evidence="1">The sequence shown here is derived from an EMBL/GenBank/DDBJ whole genome shotgun (WGS) entry which is preliminary data.</text>
</comment>
<organism evidence="1 2">
    <name type="scientific">Protea cynaroides</name>
    <dbReference type="NCBI Taxonomy" id="273540"/>
    <lineage>
        <taxon>Eukaryota</taxon>
        <taxon>Viridiplantae</taxon>
        <taxon>Streptophyta</taxon>
        <taxon>Embryophyta</taxon>
        <taxon>Tracheophyta</taxon>
        <taxon>Spermatophyta</taxon>
        <taxon>Magnoliopsida</taxon>
        <taxon>Proteales</taxon>
        <taxon>Proteaceae</taxon>
        <taxon>Protea</taxon>
    </lineage>
</organism>
<protein>
    <submittedName>
        <fullName evidence="1">Uncharacterized protein</fullName>
    </submittedName>
</protein>
<dbReference type="AlphaFoldDB" id="A0A9Q0QTQ3"/>
<dbReference type="EMBL" id="JAMYWD010000005">
    <property type="protein sequence ID" value="KAJ4971548.1"/>
    <property type="molecule type" value="Genomic_DNA"/>
</dbReference>
<accession>A0A9Q0QTQ3</accession>
<evidence type="ECO:0000313" key="1">
    <source>
        <dbReference type="EMBL" id="KAJ4971548.1"/>
    </source>
</evidence>
<keyword evidence="2" id="KW-1185">Reference proteome</keyword>
<dbReference type="Proteomes" id="UP001141806">
    <property type="component" value="Unassembled WGS sequence"/>
</dbReference>
<proteinExistence type="predicted"/>